<dbReference type="SUPFAM" id="SSF88659">
    <property type="entry name" value="Sigma3 and sigma4 domains of RNA polymerase sigma factors"/>
    <property type="match status" value="1"/>
</dbReference>
<evidence type="ECO:0000313" key="9">
    <source>
        <dbReference type="Proteomes" id="UP000184120"/>
    </source>
</evidence>
<feature type="domain" description="RNA polymerase sigma factor 70 region 4 type 2" evidence="6">
    <location>
        <begin position="133"/>
        <end position="172"/>
    </location>
</feature>
<comment type="similarity">
    <text evidence="1">Belongs to the sigma-70 factor family. ECF subfamily.</text>
</comment>
<dbReference type="Gene3D" id="1.10.1740.10">
    <property type="match status" value="1"/>
</dbReference>
<evidence type="ECO:0000256" key="1">
    <source>
        <dbReference type="ARBA" id="ARBA00010641"/>
    </source>
</evidence>
<dbReference type="InterPro" id="IPR013324">
    <property type="entry name" value="RNA_pol_sigma_r3/r4-like"/>
</dbReference>
<dbReference type="GO" id="GO:0003677">
    <property type="term" value="F:DNA binding"/>
    <property type="evidence" value="ECO:0007669"/>
    <property type="project" value="InterPro"/>
</dbReference>
<keyword evidence="3" id="KW-0731">Sigma factor</keyword>
<dbReference type="STRING" id="1434701.SAMN05443634_103299"/>
<proteinExistence type="inferred from homology"/>
<dbReference type="Pfam" id="PF08281">
    <property type="entry name" value="Sigma70_r4_2"/>
    <property type="match status" value="1"/>
</dbReference>
<keyword evidence="4" id="KW-0804">Transcription</keyword>
<evidence type="ECO:0000313" key="7">
    <source>
        <dbReference type="EMBL" id="GGF10287.1"/>
    </source>
</evidence>
<evidence type="ECO:0000256" key="3">
    <source>
        <dbReference type="ARBA" id="ARBA00023082"/>
    </source>
</evidence>
<dbReference type="EMBL" id="BMFL01000026">
    <property type="protein sequence ID" value="GGF10287.1"/>
    <property type="molecule type" value="Genomic_DNA"/>
</dbReference>
<evidence type="ECO:0000259" key="5">
    <source>
        <dbReference type="Pfam" id="PF04542"/>
    </source>
</evidence>
<dbReference type="AlphaFoldDB" id="A0A1M6VFK1"/>
<dbReference type="RefSeq" id="WP_072930337.1">
    <property type="nucleotide sequence ID" value="NZ_BMFL01000026.1"/>
</dbReference>
<dbReference type="InterPro" id="IPR007627">
    <property type="entry name" value="RNA_pol_sigma70_r2"/>
</dbReference>
<sequence length="198" mass="23106">MNYEKDSLLIRDYINGNESALEILIDKYKSRIYSFIFSKVMEKDVTEDIFQDTFIKVILTLKGGGYNEEGKFLPWVMRIAHNLTIDYFRSNKKMPTVRESSGSSDDEYNIFDFLGNSDECSETKIIKNQIDQDLRYLVTQLPDDQREVLELRIFKELSFKEIAEETGVSINTALGRMRYAIINLRKVIENNNIILTVD</sequence>
<gene>
    <name evidence="7" type="ORF">GCM10010984_29280</name>
    <name evidence="8" type="ORF">SAMN05443634_103299</name>
</gene>
<dbReference type="EMBL" id="FRBH01000003">
    <property type="protein sequence ID" value="SHK80134.1"/>
    <property type="molecule type" value="Genomic_DNA"/>
</dbReference>
<protein>
    <submittedName>
        <fullName evidence="7">RNA polymerase subunit sigma-24</fullName>
    </submittedName>
    <submittedName>
        <fullName evidence="8">RNA polymerase, sigma subunit, ECF family</fullName>
    </submittedName>
</protein>
<dbReference type="Gene3D" id="1.10.10.10">
    <property type="entry name" value="Winged helix-like DNA-binding domain superfamily/Winged helix DNA-binding domain"/>
    <property type="match status" value="1"/>
</dbReference>
<dbReference type="OrthoDB" id="9790423at2"/>
<evidence type="ECO:0000256" key="4">
    <source>
        <dbReference type="ARBA" id="ARBA00023163"/>
    </source>
</evidence>
<dbReference type="SUPFAM" id="SSF88946">
    <property type="entry name" value="Sigma2 domain of RNA polymerase sigma factors"/>
    <property type="match status" value="1"/>
</dbReference>
<dbReference type="InterPro" id="IPR014284">
    <property type="entry name" value="RNA_pol_sigma-70_dom"/>
</dbReference>
<dbReference type="PANTHER" id="PTHR43133:SF62">
    <property type="entry name" value="RNA POLYMERASE SIGMA FACTOR SIGZ"/>
    <property type="match status" value="1"/>
</dbReference>
<name>A0A1M6VFK1_9FLAO</name>
<reference evidence="8" key="2">
    <citation type="submission" date="2016-11" db="EMBL/GenBank/DDBJ databases">
        <authorList>
            <person name="Jaros S."/>
            <person name="Januszkiewicz K."/>
            <person name="Wedrychowicz H."/>
        </authorList>
    </citation>
    <scope>NUCLEOTIDE SEQUENCE [LARGE SCALE GENOMIC DNA]</scope>
    <source>
        <strain evidence="8">DSM 27989</strain>
    </source>
</reference>
<accession>A0A1M6VFK1</accession>
<reference evidence="10" key="4">
    <citation type="journal article" date="2019" name="Int. J. Syst. Evol. Microbiol.">
        <title>The Global Catalogue of Microorganisms (GCM) 10K type strain sequencing project: providing services to taxonomists for standard genome sequencing and annotation.</title>
        <authorList>
            <consortium name="The Broad Institute Genomics Platform"/>
            <consortium name="The Broad Institute Genome Sequencing Center for Infectious Disease"/>
            <person name="Wu L."/>
            <person name="Ma J."/>
        </authorList>
    </citation>
    <scope>NUCLEOTIDE SEQUENCE [LARGE SCALE GENOMIC DNA]</scope>
    <source>
        <strain evidence="10">CGMCC 1.12707</strain>
    </source>
</reference>
<dbReference type="GO" id="GO:0016987">
    <property type="term" value="F:sigma factor activity"/>
    <property type="evidence" value="ECO:0007669"/>
    <property type="project" value="UniProtKB-KW"/>
</dbReference>
<dbReference type="PANTHER" id="PTHR43133">
    <property type="entry name" value="RNA POLYMERASE ECF-TYPE SIGMA FACTO"/>
    <property type="match status" value="1"/>
</dbReference>
<keyword evidence="2" id="KW-0805">Transcription regulation</keyword>
<dbReference type="InterPro" id="IPR036388">
    <property type="entry name" value="WH-like_DNA-bd_sf"/>
</dbReference>
<organism evidence="8 9">
    <name type="scientific">Chishuiella changwenlii</name>
    <dbReference type="NCBI Taxonomy" id="1434701"/>
    <lineage>
        <taxon>Bacteria</taxon>
        <taxon>Pseudomonadati</taxon>
        <taxon>Bacteroidota</taxon>
        <taxon>Flavobacteriia</taxon>
        <taxon>Flavobacteriales</taxon>
        <taxon>Weeksellaceae</taxon>
        <taxon>Chishuiella</taxon>
    </lineage>
</organism>
<evidence type="ECO:0000313" key="8">
    <source>
        <dbReference type="EMBL" id="SHK80134.1"/>
    </source>
</evidence>
<dbReference type="Proteomes" id="UP000650994">
    <property type="component" value="Unassembled WGS sequence"/>
</dbReference>
<reference evidence="7" key="1">
    <citation type="journal article" date="2014" name="Int. J. Syst. Evol. Microbiol.">
        <title>Complete genome of a new Firmicutes species belonging to the dominant human colonic microbiota ('Ruminococcus bicirculans') reveals two chromosomes and a selective capacity to utilize plant glucans.</title>
        <authorList>
            <consortium name="NISC Comparative Sequencing Program"/>
            <person name="Wegmann U."/>
            <person name="Louis P."/>
            <person name="Goesmann A."/>
            <person name="Henrissat B."/>
            <person name="Duncan S.H."/>
            <person name="Flint H.J."/>
        </authorList>
    </citation>
    <scope>NUCLEOTIDE SEQUENCE</scope>
    <source>
        <strain evidence="7">CGMCC 1.12707</strain>
    </source>
</reference>
<dbReference type="NCBIfam" id="TIGR02937">
    <property type="entry name" value="sigma70-ECF"/>
    <property type="match status" value="1"/>
</dbReference>
<dbReference type="Pfam" id="PF04542">
    <property type="entry name" value="Sigma70_r2"/>
    <property type="match status" value="1"/>
</dbReference>
<dbReference type="CDD" id="cd06171">
    <property type="entry name" value="Sigma70_r4"/>
    <property type="match status" value="1"/>
</dbReference>
<dbReference type="Proteomes" id="UP000184120">
    <property type="component" value="Unassembled WGS sequence"/>
</dbReference>
<dbReference type="InterPro" id="IPR039425">
    <property type="entry name" value="RNA_pol_sigma-70-like"/>
</dbReference>
<reference evidence="9" key="3">
    <citation type="submission" date="2016-11" db="EMBL/GenBank/DDBJ databases">
        <authorList>
            <person name="Varghese N."/>
            <person name="Submissions S."/>
        </authorList>
    </citation>
    <scope>NUCLEOTIDE SEQUENCE [LARGE SCALE GENOMIC DNA]</scope>
    <source>
        <strain evidence="9">DSM 27989</strain>
    </source>
</reference>
<reference evidence="7" key="5">
    <citation type="submission" date="2024-05" db="EMBL/GenBank/DDBJ databases">
        <authorList>
            <person name="Sun Q."/>
            <person name="Zhou Y."/>
        </authorList>
    </citation>
    <scope>NUCLEOTIDE SEQUENCE</scope>
    <source>
        <strain evidence="7">CGMCC 1.12707</strain>
    </source>
</reference>
<dbReference type="GO" id="GO:0006352">
    <property type="term" value="P:DNA-templated transcription initiation"/>
    <property type="evidence" value="ECO:0007669"/>
    <property type="project" value="InterPro"/>
</dbReference>
<dbReference type="InterPro" id="IPR013249">
    <property type="entry name" value="RNA_pol_sigma70_r4_t2"/>
</dbReference>
<dbReference type="InterPro" id="IPR013325">
    <property type="entry name" value="RNA_pol_sigma_r2"/>
</dbReference>
<keyword evidence="10" id="KW-1185">Reference proteome</keyword>
<evidence type="ECO:0000256" key="2">
    <source>
        <dbReference type="ARBA" id="ARBA00023015"/>
    </source>
</evidence>
<evidence type="ECO:0000259" key="6">
    <source>
        <dbReference type="Pfam" id="PF08281"/>
    </source>
</evidence>
<feature type="domain" description="RNA polymerase sigma-70 region 2" evidence="5">
    <location>
        <begin position="24"/>
        <end position="93"/>
    </location>
</feature>
<evidence type="ECO:0000313" key="10">
    <source>
        <dbReference type="Proteomes" id="UP000650994"/>
    </source>
</evidence>